<comment type="caution">
    <text evidence="6">The sequence shown here is derived from an EMBL/GenBank/DDBJ whole genome shotgun (WGS) entry which is preliminary data.</text>
</comment>
<evidence type="ECO:0000256" key="3">
    <source>
        <dbReference type="PROSITE-ProRule" id="PRU01091"/>
    </source>
</evidence>
<dbReference type="InterPro" id="IPR019734">
    <property type="entry name" value="TPR_rpt"/>
</dbReference>
<dbReference type="NCBIfam" id="NF047558">
    <property type="entry name" value="TPR_END_plus"/>
    <property type="match status" value="1"/>
</dbReference>
<dbReference type="SUPFAM" id="SSF46894">
    <property type="entry name" value="C-terminal effector domain of the bipartite response regulators"/>
    <property type="match status" value="1"/>
</dbReference>
<reference evidence="6 7" key="1">
    <citation type="submission" date="2014-08" db="EMBL/GenBank/DDBJ databases">
        <title>Genomic and Phenotypic Diversity of Colwellia psychrerythraea strains from Disparate Marine Basins.</title>
        <authorList>
            <person name="Techtmann S.M."/>
            <person name="Stelling S.C."/>
            <person name="Utturkar S.M."/>
            <person name="Alshibli N."/>
            <person name="Harris A."/>
            <person name="Brown S.D."/>
            <person name="Hazen T.C."/>
        </authorList>
    </citation>
    <scope>NUCLEOTIDE SEQUENCE [LARGE SCALE GENOMIC DNA]</scope>
    <source>
        <strain evidence="6 7">ND2E</strain>
    </source>
</reference>
<keyword evidence="4" id="KW-0472">Membrane</keyword>
<evidence type="ECO:0000259" key="5">
    <source>
        <dbReference type="PROSITE" id="PS51755"/>
    </source>
</evidence>
<feature type="repeat" description="TPR" evidence="2">
    <location>
        <begin position="317"/>
        <end position="350"/>
    </location>
</feature>
<accession>A0A099KNU4</accession>
<proteinExistence type="predicted"/>
<dbReference type="PANTHER" id="PTHR44523">
    <property type="entry name" value="TETRATRICOPEPTIDE REPEAT PROTEIN 13"/>
    <property type="match status" value="1"/>
</dbReference>
<dbReference type="Gene3D" id="1.25.40.10">
    <property type="entry name" value="Tetratricopeptide repeat domain"/>
    <property type="match status" value="1"/>
</dbReference>
<evidence type="ECO:0000256" key="4">
    <source>
        <dbReference type="SAM" id="Phobius"/>
    </source>
</evidence>
<feature type="repeat" description="TPR" evidence="2">
    <location>
        <begin position="351"/>
        <end position="384"/>
    </location>
</feature>
<dbReference type="Pfam" id="PF13431">
    <property type="entry name" value="TPR_17"/>
    <property type="match status" value="1"/>
</dbReference>
<sequence>MSNLTNRRNITRYFFADLVLDVQRGILTRNNKEIPLPKLSYDLLLALLRASPTLLSQQELMEIVWPNVVIGDETLKQRVKLLRKAITDNASAPTYIEAVRGRGYRLLPEVTCECTLAQPAAAMLDLTGNDQFPNLGSQPFHGAWQVLSKMLFTLLLLISLLVVIYGYFFQNPILSAITHAITDKTVSIDASDINEGKPNTEQVAQELYQKGLLYYQRYRAVDNIIAIDFFKKSIAIKADYSLAYTGLSQAYSQQIFQFKSDNNTQAHAIDNAYQAITYDSNSAESYKALGTAYYVSGWLSKSIAPYLKSLALEPNNTEVLSNLSFIYSEQGNLIDALSLIEEALSLDNKHVVSMVHAGQTLQRLGQFELAKIWYNKAIALQPDYLLATYHLGQLAIVNGEYAVAERIYQEKLNLYNEHPLLIEGLADSFYFSKRAKLAQEFYQKLQFDDQAVIDDKQLVSSANLMRLMLTLPASKKEVRQVEQVLKDKLQSGTDKALYSYNLAVIYAQTEQSNLAIRYLVQAIEQGITSVEKVNKQTMFEPLYELPSFKKLIINMKAKQSSFNAQIKMNLSFWQKK</sequence>
<protein>
    <submittedName>
        <fullName evidence="6">Transcriptional regulator, CadC</fullName>
    </submittedName>
</protein>
<dbReference type="Pfam" id="PF00486">
    <property type="entry name" value="Trans_reg_C"/>
    <property type="match status" value="1"/>
</dbReference>
<name>A0A099KNU4_COLPS</name>
<dbReference type="GO" id="GO:0006355">
    <property type="term" value="P:regulation of DNA-templated transcription"/>
    <property type="evidence" value="ECO:0007669"/>
    <property type="project" value="InterPro"/>
</dbReference>
<feature type="domain" description="OmpR/PhoB-type" evidence="5">
    <location>
        <begin position="10"/>
        <end position="108"/>
    </location>
</feature>
<dbReference type="PROSITE" id="PS51755">
    <property type="entry name" value="OMPR_PHOB"/>
    <property type="match status" value="1"/>
</dbReference>
<dbReference type="PATRIC" id="fig|28229.4.peg.2495"/>
<dbReference type="SMART" id="SM00862">
    <property type="entry name" value="Trans_reg_C"/>
    <property type="match status" value="1"/>
</dbReference>
<dbReference type="PROSITE" id="PS50005">
    <property type="entry name" value="TPR"/>
    <property type="match status" value="3"/>
</dbReference>
<organism evidence="6 7">
    <name type="scientific">Colwellia psychrerythraea</name>
    <name type="common">Vibrio psychroerythus</name>
    <dbReference type="NCBI Taxonomy" id="28229"/>
    <lineage>
        <taxon>Bacteria</taxon>
        <taxon>Pseudomonadati</taxon>
        <taxon>Pseudomonadota</taxon>
        <taxon>Gammaproteobacteria</taxon>
        <taxon>Alteromonadales</taxon>
        <taxon>Colwelliaceae</taxon>
        <taxon>Colwellia</taxon>
    </lineage>
</organism>
<feature type="DNA-binding region" description="OmpR/PhoB-type" evidence="3">
    <location>
        <begin position="10"/>
        <end position="108"/>
    </location>
</feature>
<dbReference type="InterPro" id="IPR001867">
    <property type="entry name" value="OmpR/PhoB-type_DNA-bd"/>
</dbReference>
<dbReference type="InterPro" id="IPR011990">
    <property type="entry name" value="TPR-like_helical_dom_sf"/>
</dbReference>
<dbReference type="AlphaFoldDB" id="A0A099KNU4"/>
<evidence type="ECO:0000256" key="1">
    <source>
        <dbReference type="ARBA" id="ARBA00023125"/>
    </source>
</evidence>
<feature type="transmembrane region" description="Helical" evidence="4">
    <location>
        <begin position="150"/>
        <end position="169"/>
    </location>
</feature>
<keyword evidence="4" id="KW-1133">Transmembrane helix</keyword>
<dbReference type="CDD" id="cd00383">
    <property type="entry name" value="trans_reg_C"/>
    <property type="match status" value="1"/>
</dbReference>
<keyword evidence="2" id="KW-0802">TPR repeat</keyword>
<dbReference type="SMART" id="SM00028">
    <property type="entry name" value="TPR"/>
    <property type="match status" value="6"/>
</dbReference>
<dbReference type="GO" id="GO:0000160">
    <property type="term" value="P:phosphorelay signal transduction system"/>
    <property type="evidence" value="ECO:0007669"/>
    <property type="project" value="InterPro"/>
</dbReference>
<feature type="repeat" description="TPR" evidence="2">
    <location>
        <begin position="283"/>
        <end position="316"/>
    </location>
</feature>
<keyword evidence="1 3" id="KW-0238">DNA-binding</keyword>
<dbReference type="InterPro" id="IPR036388">
    <property type="entry name" value="WH-like_DNA-bd_sf"/>
</dbReference>
<dbReference type="RefSeq" id="WP_190277831.1">
    <property type="nucleotide sequence ID" value="NZ_JQED01000029.1"/>
</dbReference>
<evidence type="ECO:0000313" key="6">
    <source>
        <dbReference type="EMBL" id="KGJ91572.1"/>
    </source>
</evidence>
<dbReference type="Gene3D" id="1.10.10.10">
    <property type="entry name" value="Winged helix-like DNA-binding domain superfamily/Winged helix DNA-binding domain"/>
    <property type="match status" value="1"/>
</dbReference>
<gene>
    <name evidence="6" type="ORF">ND2E_3437</name>
</gene>
<dbReference type="Proteomes" id="UP000029843">
    <property type="component" value="Unassembled WGS sequence"/>
</dbReference>
<dbReference type="PANTHER" id="PTHR44523:SF1">
    <property type="entry name" value="TETRATRICOPEPTIDE REPEAT PROTEIN 13"/>
    <property type="match status" value="1"/>
</dbReference>
<evidence type="ECO:0000313" key="7">
    <source>
        <dbReference type="Proteomes" id="UP000029843"/>
    </source>
</evidence>
<dbReference type="Pfam" id="PF13181">
    <property type="entry name" value="TPR_8"/>
    <property type="match status" value="2"/>
</dbReference>
<dbReference type="InterPro" id="IPR016032">
    <property type="entry name" value="Sig_transdc_resp-reg_C-effctor"/>
</dbReference>
<dbReference type="GO" id="GO:0003677">
    <property type="term" value="F:DNA binding"/>
    <property type="evidence" value="ECO:0007669"/>
    <property type="project" value="UniProtKB-UniRule"/>
</dbReference>
<dbReference type="EMBL" id="JQED01000029">
    <property type="protein sequence ID" value="KGJ91572.1"/>
    <property type="molecule type" value="Genomic_DNA"/>
</dbReference>
<evidence type="ECO:0000256" key="2">
    <source>
        <dbReference type="PROSITE-ProRule" id="PRU00339"/>
    </source>
</evidence>
<keyword evidence="4" id="KW-0812">Transmembrane</keyword>
<dbReference type="SUPFAM" id="SSF48452">
    <property type="entry name" value="TPR-like"/>
    <property type="match status" value="1"/>
</dbReference>